<keyword evidence="6" id="KW-0256">Endoplasmic reticulum</keyword>
<keyword evidence="4" id="KW-0444">Lipid biosynthesis</keyword>
<dbReference type="Proteomes" id="UP000494163">
    <property type="component" value="Chromosome 3L"/>
</dbReference>
<dbReference type="SMR" id="A0A0M4EBH6"/>
<organism evidence="14 15">
    <name type="scientific">Drosophila busckii</name>
    <name type="common">Fruit fly</name>
    <dbReference type="NCBI Taxonomy" id="30019"/>
    <lineage>
        <taxon>Eukaryota</taxon>
        <taxon>Metazoa</taxon>
        <taxon>Ecdysozoa</taxon>
        <taxon>Arthropoda</taxon>
        <taxon>Hexapoda</taxon>
        <taxon>Insecta</taxon>
        <taxon>Pterygota</taxon>
        <taxon>Neoptera</taxon>
        <taxon>Endopterygota</taxon>
        <taxon>Diptera</taxon>
        <taxon>Brachycera</taxon>
        <taxon>Muscomorpha</taxon>
        <taxon>Ephydroidea</taxon>
        <taxon>Drosophilidae</taxon>
        <taxon>Drosophila</taxon>
    </lineage>
</organism>
<keyword evidence="5 11" id="KW-0812">Transmembrane</keyword>
<feature type="domain" description="TECR-like N-terminal" evidence="13">
    <location>
        <begin position="1"/>
        <end position="78"/>
    </location>
</feature>
<dbReference type="Pfam" id="PF21696">
    <property type="entry name" value="TECR_N"/>
    <property type="match status" value="1"/>
</dbReference>
<feature type="transmembrane region" description="Helical" evidence="11">
    <location>
        <begin position="259"/>
        <end position="278"/>
    </location>
</feature>
<dbReference type="Gene3D" id="3.10.20.90">
    <property type="entry name" value="Phosphatidylinositol 3-kinase Catalytic Subunit, Chain A, domain 1"/>
    <property type="match status" value="1"/>
</dbReference>
<gene>
    <name evidence="14" type="ORF">Dbus_chr3Lg1982</name>
</gene>
<evidence type="ECO:0000256" key="11">
    <source>
        <dbReference type="SAM" id="Phobius"/>
    </source>
</evidence>
<dbReference type="GO" id="GO:0016627">
    <property type="term" value="F:oxidoreductase activity, acting on the CH-CH group of donors"/>
    <property type="evidence" value="ECO:0007669"/>
    <property type="project" value="InterPro"/>
</dbReference>
<evidence type="ECO:0000256" key="3">
    <source>
        <dbReference type="ARBA" id="ARBA00007742"/>
    </source>
</evidence>
<dbReference type="InterPro" id="IPR049127">
    <property type="entry name" value="TECR-like_N"/>
</dbReference>
<dbReference type="InterPro" id="IPR039357">
    <property type="entry name" value="SRD5A/TECR"/>
</dbReference>
<sequence length="302" mass="34454">MELEVLDAKSNKSHGKVNVSSSSVQVHELRVLIHKTFRQTPHSDRISLRLEPRGKSLKDTDTVGTLGLSNGSKVYIKDLGPQIGWKTVFLAEYAGPLIVYLMFYFRPELIYGKAASKPISLTTHIAAGCYTVHYVKRLLETIFVHRFSHNTMPLRNLFKNCSYYWGFTAYVSYHTNHPMYTSPCMCTVWAALDAFALCELGNFSIHIALRNLRPPGTKVRKIPVPDANPLTKLFNLVSCPNYTYEIGSWICFSVMTACLPAYLFAFAGAFQMTIWALAKHRNYKKEFKDYPRCRRAIFPFVL</sequence>
<reference evidence="14 15" key="1">
    <citation type="submission" date="2015-08" db="EMBL/GenBank/DDBJ databases">
        <title>Ancestral chromatin configuration constrains chromatin evolution on differentiating sex chromosomes in Drosophila.</title>
        <authorList>
            <person name="Zhou Q."/>
            <person name="Bachtrog D."/>
        </authorList>
    </citation>
    <scope>NUCLEOTIDE SEQUENCE [LARGE SCALE GENOMIC DNA]</scope>
    <source>
        <tissue evidence="14">Whole larvae</tissue>
    </source>
</reference>
<dbReference type="GO" id="GO:0042761">
    <property type="term" value="P:very long-chain fatty acid biosynthetic process"/>
    <property type="evidence" value="ECO:0007669"/>
    <property type="project" value="TreeGrafter"/>
</dbReference>
<dbReference type="AlphaFoldDB" id="A0A0M4EBH6"/>
<dbReference type="OrthoDB" id="540503at2759"/>
<evidence type="ECO:0000256" key="1">
    <source>
        <dbReference type="ARBA" id="ARBA00004141"/>
    </source>
</evidence>
<comment type="subcellular location">
    <subcellularLocation>
        <location evidence="2">Endoplasmic reticulum</location>
    </subcellularLocation>
    <subcellularLocation>
        <location evidence="1">Membrane</location>
        <topology evidence="1">Multi-pass membrane protein</topology>
    </subcellularLocation>
</comment>
<keyword evidence="9" id="KW-0443">Lipid metabolism</keyword>
<evidence type="ECO:0000256" key="4">
    <source>
        <dbReference type="ARBA" id="ARBA00022516"/>
    </source>
</evidence>
<dbReference type="PANTHER" id="PTHR10556">
    <property type="entry name" value="3-OXO-5-ALPHA-STEROID 4-DEHYDROGENASE"/>
    <property type="match status" value="1"/>
</dbReference>
<dbReference type="Pfam" id="PF02544">
    <property type="entry name" value="Steroid_dh"/>
    <property type="match status" value="1"/>
</dbReference>
<evidence type="ECO:0000313" key="14">
    <source>
        <dbReference type="EMBL" id="ALC44816.1"/>
    </source>
</evidence>
<keyword evidence="15" id="KW-1185">Reference proteome</keyword>
<evidence type="ECO:0000256" key="10">
    <source>
        <dbReference type="ARBA" id="ARBA00023136"/>
    </source>
</evidence>
<feature type="domain" description="3-oxo-5-alpha-steroid 4-dehydrogenase C-terminal" evidence="12">
    <location>
        <begin position="150"/>
        <end position="302"/>
    </location>
</feature>
<dbReference type="InterPro" id="IPR001104">
    <property type="entry name" value="3-oxo-5_a-steroid_4-DH_C"/>
</dbReference>
<comment type="similarity">
    <text evidence="3">Belongs to the steroid 5-alpha reductase family.</text>
</comment>
<evidence type="ECO:0000256" key="8">
    <source>
        <dbReference type="ARBA" id="ARBA00023002"/>
    </source>
</evidence>
<dbReference type="PROSITE" id="PS50244">
    <property type="entry name" value="S5A_REDUCTASE"/>
    <property type="match status" value="1"/>
</dbReference>
<evidence type="ECO:0000256" key="5">
    <source>
        <dbReference type="ARBA" id="ARBA00022692"/>
    </source>
</evidence>
<evidence type="ECO:0000259" key="13">
    <source>
        <dbReference type="Pfam" id="PF21696"/>
    </source>
</evidence>
<dbReference type="GO" id="GO:0005783">
    <property type="term" value="C:endoplasmic reticulum"/>
    <property type="evidence" value="ECO:0007669"/>
    <property type="project" value="UniProtKB-SubCell"/>
</dbReference>
<dbReference type="EMBL" id="CP012525">
    <property type="protein sequence ID" value="ALC44816.1"/>
    <property type="molecule type" value="Genomic_DNA"/>
</dbReference>
<dbReference type="FunFam" id="3.10.20.90:FF:000131">
    <property type="entry name" value="trans-2,3-enoyl-CoA reductase-like"/>
    <property type="match status" value="1"/>
</dbReference>
<evidence type="ECO:0000256" key="7">
    <source>
        <dbReference type="ARBA" id="ARBA00022989"/>
    </source>
</evidence>
<evidence type="ECO:0000313" key="15">
    <source>
        <dbReference type="Proteomes" id="UP000494163"/>
    </source>
</evidence>
<keyword evidence="10 11" id="KW-0472">Membrane</keyword>
<evidence type="ECO:0000259" key="12">
    <source>
        <dbReference type="Pfam" id="PF02544"/>
    </source>
</evidence>
<dbReference type="GO" id="GO:0016020">
    <property type="term" value="C:membrane"/>
    <property type="evidence" value="ECO:0007669"/>
    <property type="project" value="UniProtKB-SubCell"/>
</dbReference>
<proteinExistence type="inferred from homology"/>
<evidence type="ECO:0000256" key="6">
    <source>
        <dbReference type="ARBA" id="ARBA00022824"/>
    </source>
</evidence>
<accession>A0A0M4EBH6</accession>
<keyword evidence="8" id="KW-0560">Oxidoreductase</keyword>
<evidence type="ECO:0000256" key="9">
    <source>
        <dbReference type="ARBA" id="ARBA00023098"/>
    </source>
</evidence>
<dbReference type="PANTHER" id="PTHR10556:SF28">
    <property type="entry name" value="VERY-LONG-CHAIN ENOYL-COA REDUCTASE"/>
    <property type="match status" value="1"/>
</dbReference>
<dbReference type="STRING" id="30019.A0A0M4EBH6"/>
<name>A0A0M4EBH6_DROBS</name>
<evidence type="ECO:0000256" key="2">
    <source>
        <dbReference type="ARBA" id="ARBA00004240"/>
    </source>
</evidence>
<protein>
    <submittedName>
        <fullName evidence="14">Sc2</fullName>
    </submittedName>
</protein>
<dbReference type="OMA" id="ATMPIFN"/>
<keyword evidence="7 11" id="KW-1133">Transmembrane helix</keyword>